<name>A0AB74JIF6_AURPU</name>
<comment type="caution">
    <text evidence="2">The sequence shown here is derived from an EMBL/GenBank/DDBJ whole genome shotgun (WGS) entry which is preliminary data.</text>
</comment>
<organism evidence="2 3">
    <name type="scientific">Aureobasidium pullulans</name>
    <name type="common">Black yeast</name>
    <name type="synonym">Pullularia pullulans</name>
    <dbReference type="NCBI Taxonomy" id="5580"/>
    <lineage>
        <taxon>Eukaryota</taxon>
        <taxon>Fungi</taxon>
        <taxon>Dikarya</taxon>
        <taxon>Ascomycota</taxon>
        <taxon>Pezizomycotina</taxon>
        <taxon>Dothideomycetes</taxon>
        <taxon>Dothideomycetidae</taxon>
        <taxon>Dothideales</taxon>
        <taxon>Saccotheciaceae</taxon>
        <taxon>Aureobasidium</taxon>
    </lineage>
</organism>
<evidence type="ECO:0000313" key="3">
    <source>
        <dbReference type="Proteomes" id="UP000310374"/>
    </source>
</evidence>
<proteinExistence type="predicted"/>
<reference evidence="2 3" key="1">
    <citation type="submission" date="2018-10" db="EMBL/GenBank/DDBJ databases">
        <title>Fifty Aureobasidium pullulans genomes reveal a recombining polyextremotolerant generalist.</title>
        <authorList>
            <person name="Gostincar C."/>
            <person name="Turk M."/>
            <person name="Zajc J."/>
            <person name="Gunde-Cimerman N."/>
        </authorList>
    </citation>
    <scope>NUCLEOTIDE SEQUENCE [LARGE SCALE GENOMIC DNA]</scope>
    <source>
        <strain evidence="2 3">EXF-10081</strain>
    </source>
</reference>
<sequence length="204" mass="24220">MNNTNQHVDPAVQNEDMTPAEQENETMESKKRVFRRRLKNSELKNMTEDEIEALYREQTSFIAQTQDLAKKIKARSLTSREVFNHYRHHTCRFAQLRARTPALQDLNLLSTEAIDNWSKILEHDRKAREAKWELYRRCKEHAEFETSCKKVSAFTRKNLVLSKRSAECSRALERSIRKNQAYCDEMIRLLSLVQKRALDRYPVM</sequence>
<dbReference type="Proteomes" id="UP000310374">
    <property type="component" value="Unassembled WGS sequence"/>
</dbReference>
<feature type="region of interest" description="Disordered" evidence="1">
    <location>
        <begin position="1"/>
        <end position="31"/>
    </location>
</feature>
<evidence type="ECO:0000313" key="2">
    <source>
        <dbReference type="EMBL" id="THX22588.1"/>
    </source>
</evidence>
<accession>A0AB74JIF6</accession>
<dbReference type="AlphaFoldDB" id="A0AB74JIF6"/>
<gene>
    <name evidence="2" type="ORF">D6D12_09049</name>
</gene>
<protein>
    <submittedName>
        <fullName evidence="2">Uncharacterized protein</fullName>
    </submittedName>
</protein>
<evidence type="ECO:0000256" key="1">
    <source>
        <dbReference type="SAM" id="MobiDB-lite"/>
    </source>
</evidence>
<dbReference type="EMBL" id="QZAT01000178">
    <property type="protein sequence ID" value="THX22588.1"/>
    <property type="molecule type" value="Genomic_DNA"/>
</dbReference>